<keyword evidence="2" id="KW-1185">Reference proteome</keyword>
<protein>
    <submittedName>
        <fullName evidence="1">Uncharacterized protein</fullName>
    </submittedName>
</protein>
<dbReference type="EMBL" id="SLWN01000002">
    <property type="protein sequence ID" value="TCO34541.1"/>
    <property type="molecule type" value="Genomic_DNA"/>
</dbReference>
<evidence type="ECO:0000313" key="2">
    <source>
        <dbReference type="Proteomes" id="UP000294508"/>
    </source>
</evidence>
<evidence type="ECO:0000313" key="1">
    <source>
        <dbReference type="EMBL" id="TCO34541.1"/>
    </source>
</evidence>
<organism evidence="1 2">
    <name type="scientific">Kribbella steppae</name>
    <dbReference type="NCBI Taxonomy" id="2512223"/>
    <lineage>
        <taxon>Bacteria</taxon>
        <taxon>Bacillati</taxon>
        <taxon>Actinomycetota</taxon>
        <taxon>Actinomycetes</taxon>
        <taxon>Propionibacteriales</taxon>
        <taxon>Kribbellaceae</taxon>
        <taxon>Kribbella</taxon>
    </lineage>
</organism>
<proteinExistence type="predicted"/>
<comment type="caution">
    <text evidence="1">The sequence shown here is derived from an EMBL/GenBank/DDBJ whole genome shotgun (WGS) entry which is preliminary data.</text>
</comment>
<dbReference type="Proteomes" id="UP000294508">
    <property type="component" value="Unassembled WGS sequence"/>
</dbReference>
<dbReference type="AlphaFoldDB" id="A0A4R2HT43"/>
<accession>A0A4R2HT43</accession>
<sequence length="46" mass="5221">MKDTDDYAGEPPYRFTGGRINRVAIDVSGDSYLDLEREAALMLLRE</sequence>
<reference evidence="1 2" key="1">
    <citation type="journal article" date="2015" name="Stand. Genomic Sci.">
        <title>Genomic Encyclopedia of Bacterial and Archaeal Type Strains, Phase III: the genomes of soil and plant-associated and newly described type strains.</title>
        <authorList>
            <person name="Whitman W.B."/>
            <person name="Woyke T."/>
            <person name="Klenk H.P."/>
            <person name="Zhou Y."/>
            <person name="Lilburn T.G."/>
            <person name="Beck B.J."/>
            <person name="De Vos P."/>
            <person name="Vandamme P."/>
            <person name="Eisen J.A."/>
            <person name="Garrity G."/>
            <person name="Hugenholtz P."/>
            <person name="Kyrpides N.C."/>
        </authorList>
    </citation>
    <scope>NUCLEOTIDE SEQUENCE [LARGE SCALE GENOMIC DNA]</scope>
    <source>
        <strain evidence="1 2">VKM Ac-2572</strain>
    </source>
</reference>
<gene>
    <name evidence="1" type="ORF">EV652_102607</name>
</gene>
<dbReference type="RefSeq" id="WP_158441110.1">
    <property type="nucleotide sequence ID" value="NZ_SLWN01000002.1"/>
</dbReference>
<name>A0A4R2HT43_9ACTN</name>